<reference evidence="1" key="1">
    <citation type="submission" date="2019-12" db="EMBL/GenBank/DDBJ databases">
        <authorList>
            <person name="Scholz U."/>
            <person name="Mascher M."/>
            <person name="Fiebig A."/>
        </authorList>
    </citation>
    <scope>NUCLEOTIDE SEQUENCE</scope>
</reference>
<dbReference type="Proteomes" id="UP000663760">
    <property type="component" value="Chromosome 1"/>
</dbReference>
<evidence type="ECO:0000313" key="1">
    <source>
        <dbReference type="EMBL" id="CAA2613635.1"/>
    </source>
</evidence>
<accession>A0A7I8I7D2</accession>
<protein>
    <submittedName>
        <fullName evidence="1">Uncharacterized protein</fullName>
    </submittedName>
</protein>
<gene>
    <name evidence="1" type="ORF">SI7747_01000040</name>
    <name evidence="2" type="ORF">SI8410_01000076</name>
</gene>
<keyword evidence="3" id="KW-1185">Reference proteome</keyword>
<evidence type="ECO:0000313" key="3">
    <source>
        <dbReference type="Proteomes" id="UP000663760"/>
    </source>
</evidence>
<proteinExistence type="predicted"/>
<dbReference type="EMBL" id="LR746264">
    <property type="protein sequence ID" value="CAA7387675.1"/>
    <property type="molecule type" value="Genomic_DNA"/>
</dbReference>
<dbReference type="AlphaFoldDB" id="A0A7I8I7D2"/>
<evidence type="ECO:0000313" key="2">
    <source>
        <dbReference type="EMBL" id="CAA7387675.1"/>
    </source>
</evidence>
<sequence length="31" mass="3399">MACFVVGFISLKSSLVVKDTCTKLYVMISKS</sequence>
<dbReference type="EMBL" id="LR743588">
    <property type="protein sequence ID" value="CAA2613635.1"/>
    <property type="molecule type" value="Genomic_DNA"/>
</dbReference>
<organism evidence="1">
    <name type="scientific">Spirodela intermedia</name>
    <name type="common">Intermediate duckweed</name>
    <dbReference type="NCBI Taxonomy" id="51605"/>
    <lineage>
        <taxon>Eukaryota</taxon>
        <taxon>Viridiplantae</taxon>
        <taxon>Streptophyta</taxon>
        <taxon>Embryophyta</taxon>
        <taxon>Tracheophyta</taxon>
        <taxon>Spermatophyta</taxon>
        <taxon>Magnoliopsida</taxon>
        <taxon>Liliopsida</taxon>
        <taxon>Araceae</taxon>
        <taxon>Lemnoideae</taxon>
        <taxon>Spirodela</taxon>
    </lineage>
</organism>
<name>A0A7I8I7D2_SPIIN</name>